<feature type="transmembrane region" description="Helical" evidence="1">
    <location>
        <begin position="853"/>
        <end position="876"/>
    </location>
</feature>
<feature type="transmembrane region" description="Helical" evidence="1">
    <location>
        <begin position="773"/>
        <end position="793"/>
    </location>
</feature>
<feature type="transmembrane region" description="Helical" evidence="1">
    <location>
        <begin position="286"/>
        <end position="307"/>
    </location>
</feature>
<dbReference type="STRING" id="331657.A0A4U0WQL1"/>
<feature type="domain" description="DUF7928" evidence="3">
    <location>
        <begin position="66"/>
        <end position="218"/>
    </location>
</feature>
<dbReference type="OrthoDB" id="38531at2759"/>
<dbReference type="Pfam" id="PF13632">
    <property type="entry name" value="Glyco_trans_2_3"/>
    <property type="match status" value="1"/>
</dbReference>
<dbReference type="EMBL" id="NAJN01001110">
    <property type="protein sequence ID" value="TKA65692.1"/>
    <property type="molecule type" value="Genomic_DNA"/>
</dbReference>
<sequence>MGLKDYFAPGKGKKAKAEKAVEMVESGSATPKPAFTGQSTPWGSRPVSIFPNGDFRNSAMEDINEIKTDVMVNWLYQQQMERLWAAGGHDEGVVLKKGRGAYTCCPSDIIDEPVGFFKAVQTLNVRVAMTVNTRVIKLFLHNNDKPYVPLGDGLRLQVLPDMSYLPRCQKHQFAAFIADRGILVVWDDQPRHLLDRAERIERELMAMIWQDESPFSENEKAPAKSENVSITEVDGESGADVEAVTEAPRSIVLIQPVLSACTMALTIVAIGAGWRQVAIEVFVDHTYMRMLFIFVVPAQMWLALFFFQALAGNIAQLIGPIAQMNSNTKFYSGMGPKRLRRDNGPLPHMTIQCPVYKEGLTSVIAPTIMSIKAAISTYEMQGGTANIFVNDDGMQLLSPEDAQARQDFYDEHNIGWVARPKHNPKPEDDSAPFIRRGKFKKASNMNYAMWISNRVEEKLTTIFRPETWTQEDEAAAYRDAMSQVVEEDAGLTWADGNIRIGDYILLIDSDTRVPSDCFLDAVSEMEQSPQVAIIQFSSGVMNVTDNFFEKGITFFTNLIYTAIRYAVANGDVAPFVGHNAVLRWSAMQAIAYDCVDDEREKYWSEATVSEDFDMALRLQSTGYLVRLGAYTGQGFKEGVSLTVYDELARWEKYAYGCNELIFHPVRYWFTRGPITPLFRRFLASGMPLPSKLTILAYIGTYYAIGSAWILTLANYFLTGWLNGHLDHYYIDSFKVYFAIIIVFSALGNVALAVLRYRIEEKSLFGAFIENFKWVPLLTVFLGGISLHVSQALLSHMFGIDMSWGATAKEVENTTFFKEIPKVIKSFKFTFIFCIVVSAGMIVCAQFAPPLWRITYFFSIWPLATIIFSHFMLPIVLNPNLMLFTW</sequence>
<feature type="transmembrane region" description="Helical" evidence="1">
    <location>
        <begin position="253"/>
        <end position="274"/>
    </location>
</feature>
<keyword evidence="5" id="KW-1185">Reference proteome</keyword>
<name>A0A4U0WQL1_9PEZI</name>
<dbReference type="Proteomes" id="UP000308768">
    <property type="component" value="Unassembled WGS sequence"/>
</dbReference>
<evidence type="ECO:0000259" key="3">
    <source>
        <dbReference type="Pfam" id="PF25550"/>
    </source>
</evidence>
<dbReference type="Pfam" id="PF25550">
    <property type="entry name" value="DUF7928"/>
    <property type="match status" value="1"/>
</dbReference>
<feature type="domain" description="Glycosyltransferase 2-like" evidence="2">
    <location>
        <begin position="503"/>
        <end position="716"/>
    </location>
</feature>
<dbReference type="InterPro" id="IPR057688">
    <property type="entry name" value="DUF7928"/>
</dbReference>
<gene>
    <name evidence="4" type="ORF">B0A49_08559</name>
</gene>
<feature type="transmembrane region" description="Helical" evidence="1">
    <location>
        <begin position="694"/>
        <end position="721"/>
    </location>
</feature>
<accession>A0A4U0WQL1</accession>
<dbReference type="Gene3D" id="3.90.550.10">
    <property type="entry name" value="Spore Coat Polysaccharide Biosynthesis Protein SpsA, Chain A"/>
    <property type="match status" value="1"/>
</dbReference>
<reference evidence="4 5" key="1">
    <citation type="submission" date="2017-03" db="EMBL/GenBank/DDBJ databases">
        <title>Genomes of endolithic fungi from Antarctica.</title>
        <authorList>
            <person name="Coleine C."/>
            <person name="Masonjones S."/>
            <person name="Stajich J.E."/>
        </authorList>
    </citation>
    <scope>NUCLEOTIDE SEQUENCE [LARGE SCALE GENOMIC DNA]</scope>
    <source>
        <strain evidence="4 5">CCFEE 5187</strain>
    </source>
</reference>
<keyword evidence="1" id="KW-0812">Transmembrane</keyword>
<dbReference type="PANTHER" id="PTHR35408">
    <property type="entry name" value="CHROMOSOME 15, WHOLE GENOME SHOTGUN SEQUENCE"/>
    <property type="match status" value="1"/>
</dbReference>
<evidence type="ECO:0000259" key="2">
    <source>
        <dbReference type="Pfam" id="PF13632"/>
    </source>
</evidence>
<dbReference type="AlphaFoldDB" id="A0A4U0WQL1"/>
<keyword evidence="1" id="KW-0472">Membrane</keyword>
<dbReference type="InterPro" id="IPR001173">
    <property type="entry name" value="Glyco_trans_2-like"/>
</dbReference>
<dbReference type="PANTHER" id="PTHR35408:SF1">
    <property type="entry name" value="GLYCOSYLTRANSFERASE 2-LIKE DOMAIN-CONTAINING PROTEIN"/>
    <property type="match status" value="1"/>
</dbReference>
<proteinExistence type="predicted"/>
<feature type="transmembrane region" description="Helical" evidence="1">
    <location>
        <begin position="826"/>
        <end position="847"/>
    </location>
</feature>
<evidence type="ECO:0000256" key="1">
    <source>
        <dbReference type="SAM" id="Phobius"/>
    </source>
</evidence>
<organism evidence="4 5">
    <name type="scientific">Cryomyces minteri</name>
    <dbReference type="NCBI Taxonomy" id="331657"/>
    <lineage>
        <taxon>Eukaryota</taxon>
        <taxon>Fungi</taxon>
        <taxon>Dikarya</taxon>
        <taxon>Ascomycota</taxon>
        <taxon>Pezizomycotina</taxon>
        <taxon>Dothideomycetes</taxon>
        <taxon>Dothideomycetes incertae sedis</taxon>
        <taxon>Cryomyces</taxon>
    </lineage>
</organism>
<evidence type="ECO:0000313" key="4">
    <source>
        <dbReference type="EMBL" id="TKA65692.1"/>
    </source>
</evidence>
<comment type="caution">
    <text evidence="4">The sequence shown here is derived from an EMBL/GenBank/DDBJ whole genome shotgun (WGS) entry which is preliminary data.</text>
</comment>
<keyword evidence="1" id="KW-1133">Transmembrane helix</keyword>
<dbReference type="InterPro" id="IPR029044">
    <property type="entry name" value="Nucleotide-diphossugar_trans"/>
</dbReference>
<dbReference type="SUPFAM" id="SSF53448">
    <property type="entry name" value="Nucleotide-diphospho-sugar transferases"/>
    <property type="match status" value="1"/>
</dbReference>
<feature type="transmembrane region" description="Helical" evidence="1">
    <location>
        <begin position="733"/>
        <end position="753"/>
    </location>
</feature>
<protein>
    <submittedName>
        <fullName evidence="4">Uncharacterized protein</fullName>
    </submittedName>
</protein>
<evidence type="ECO:0000313" key="5">
    <source>
        <dbReference type="Proteomes" id="UP000308768"/>
    </source>
</evidence>